<evidence type="ECO:0000256" key="4">
    <source>
        <dbReference type="ARBA" id="ARBA00022729"/>
    </source>
</evidence>
<dbReference type="PANTHER" id="PTHR32227">
    <property type="entry name" value="GLUCAN ENDO-1,3-BETA-GLUCOSIDASE BG1-RELATED-RELATED"/>
    <property type="match status" value="1"/>
</dbReference>
<sequence>MSLLRVVLLFITLSGLVGVNSQGVGINYGQIADNLPSPARVAVLLQSLNITRVKLYDADPNVLSSFSNSQVEFMVGLGNEFLQNMAKDPSQAQTWIQQRLQPHMSKTRITTIVVGNEIFKTNDPVLIESLLPAMKSVYSALVNLGLEKEVTVTSAHSLDIIQTSYPPSSGSFKEEFIQFLKPLLDFHSMIKSPFLINAYPFFAYKDNPKEIPLEYVLFQPNQGMVDPNTNLHYDNMLFAQVDALYSAIKTMGHTDIEVHISETGWPSKGDENEVGASPDNAALYNGNLLRLIQQRKGTPAKQSLPIDVFVFALFNENLKPGPTSERNYGLLYPDGKPVYNLGLQGSLPDPDINSTSRAPGSLPDPDINSTSRAPDSLPEPDIVYTSRAPPTIKILNLWRGVMGLAVAGLILDMDVKMRMI</sequence>
<dbReference type="eggNOG" id="ENOG502QQ1M">
    <property type="taxonomic scope" value="Eukaryota"/>
</dbReference>
<evidence type="ECO:0000256" key="3">
    <source>
        <dbReference type="ARBA" id="ARBA00012780"/>
    </source>
</evidence>
<dbReference type="AlphaFoldDB" id="A0A087GDB0"/>
<dbReference type="GO" id="GO:0042973">
    <property type="term" value="F:glucan endo-1,3-beta-D-glucosidase activity"/>
    <property type="evidence" value="ECO:0007669"/>
    <property type="project" value="UniProtKB-EC"/>
</dbReference>
<organism evidence="10 11">
    <name type="scientific">Arabis alpina</name>
    <name type="common">Alpine rock-cress</name>
    <dbReference type="NCBI Taxonomy" id="50452"/>
    <lineage>
        <taxon>Eukaryota</taxon>
        <taxon>Viridiplantae</taxon>
        <taxon>Streptophyta</taxon>
        <taxon>Embryophyta</taxon>
        <taxon>Tracheophyta</taxon>
        <taxon>Spermatophyta</taxon>
        <taxon>Magnoliopsida</taxon>
        <taxon>eudicotyledons</taxon>
        <taxon>Gunneridae</taxon>
        <taxon>Pentapetalae</taxon>
        <taxon>rosids</taxon>
        <taxon>malvids</taxon>
        <taxon>Brassicales</taxon>
        <taxon>Brassicaceae</taxon>
        <taxon>Arabideae</taxon>
        <taxon>Arabis</taxon>
    </lineage>
</organism>
<evidence type="ECO:0000256" key="5">
    <source>
        <dbReference type="ARBA" id="ARBA00022801"/>
    </source>
</evidence>
<dbReference type="InterPro" id="IPR000490">
    <property type="entry name" value="Glyco_hydro_17"/>
</dbReference>
<evidence type="ECO:0000256" key="7">
    <source>
        <dbReference type="RuleBase" id="RU004335"/>
    </source>
</evidence>
<dbReference type="Proteomes" id="UP000029120">
    <property type="component" value="Chromosome 8"/>
</dbReference>
<name>A0A087GDB0_ARAAL</name>
<dbReference type="OrthoDB" id="77201at2759"/>
<evidence type="ECO:0000313" key="11">
    <source>
        <dbReference type="Proteomes" id="UP000029120"/>
    </source>
</evidence>
<comment type="similarity">
    <text evidence="2 7">Belongs to the glycosyl hydrolase 17 family.</text>
</comment>
<evidence type="ECO:0000256" key="2">
    <source>
        <dbReference type="ARBA" id="ARBA00008773"/>
    </source>
</evidence>
<protein>
    <recommendedName>
        <fullName evidence="3">glucan endo-1,3-beta-D-glucosidase</fullName>
        <ecNumber evidence="3">3.2.1.39</ecNumber>
    </recommendedName>
</protein>
<dbReference type="EC" id="3.2.1.39" evidence="3"/>
<evidence type="ECO:0000256" key="1">
    <source>
        <dbReference type="ARBA" id="ARBA00000382"/>
    </source>
</evidence>
<gene>
    <name evidence="10" type="ordered locus">AALP_Aa8g438800</name>
</gene>
<keyword evidence="4 9" id="KW-0732">Signal</keyword>
<dbReference type="Gene3D" id="3.20.20.80">
    <property type="entry name" value="Glycosidases"/>
    <property type="match status" value="1"/>
</dbReference>
<proteinExistence type="inferred from homology"/>
<keyword evidence="11" id="KW-1185">Reference proteome</keyword>
<evidence type="ECO:0000256" key="8">
    <source>
        <dbReference type="SAM" id="MobiDB-lite"/>
    </source>
</evidence>
<evidence type="ECO:0000313" key="10">
    <source>
        <dbReference type="EMBL" id="KFK27862.1"/>
    </source>
</evidence>
<keyword evidence="6" id="KW-0326">Glycosidase</keyword>
<dbReference type="EMBL" id="CM002876">
    <property type="protein sequence ID" value="KFK27862.1"/>
    <property type="molecule type" value="Genomic_DNA"/>
</dbReference>
<feature type="chain" id="PRO_5001821898" description="glucan endo-1,3-beta-D-glucosidase" evidence="9">
    <location>
        <begin position="22"/>
        <end position="420"/>
    </location>
</feature>
<dbReference type="OMA" id="GMSIGIN"/>
<evidence type="ECO:0000256" key="9">
    <source>
        <dbReference type="SAM" id="SignalP"/>
    </source>
</evidence>
<keyword evidence="5" id="KW-0378">Hydrolase</keyword>
<dbReference type="FunFam" id="3.20.20.80:FF:000005">
    <property type="entry name" value="Glucan endo-1,3-beta-glucosidase 14"/>
    <property type="match status" value="1"/>
</dbReference>
<evidence type="ECO:0000256" key="6">
    <source>
        <dbReference type="ARBA" id="ARBA00023295"/>
    </source>
</evidence>
<dbReference type="InterPro" id="IPR017853">
    <property type="entry name" value="GH"/>
</dbReference>
<comment type="catalytic activity">
    <reaction evidence="1">
        <text>Hydrolysis of (1-&gt;3)-beta-D-glucosidic linkages in (1-&gt;3)-beta-D-glucans.</text>
        <dbReference type="EC" id="3.2.1.39"/>
    </reaction>
</comment>
<reference evidence="11" key="1">
    <citation type="journal article" date="2015" name="Nat. Plants">
        <title>Genome expansion of Arabis alpina linked with retrotransposition and reduced symmetric DNA methylation.</title>
        <authorList>
            <person name="Willing E.M."/>
            <person name="Rawat V."/>
            <person name="Mandakova T."/>
            <person name="Maumus F."/>
            <person name="James G.V."/>
            <person name="Nordstroem K.J."/>
            <person name="Becker C."/>
            <person name="Warthmann N."/>
            <person name="Chica C."/>
            <person name="Szarzynska B."/>
            <person name="Zytnicki M."/>
            <person name="Albani M.C."/>
            <person name="Kiefer C."/>
            <person name="Bergonzi S."/>
            <person name="Castaings L."/>
            <person name="Mateos J.L."/>
            <person name="Berns M.C."/>
            <person name="Bujdoso N."/>
            <person name="Piofczyk T."/>
            <person name="de Lorenzo L."/>
            <person name="Barrero-Sicilia C."/>
            <person name="Mateos I."/>
            <person name="Piednoel M."/>
            <person name="Hagmann J."/>
            <person name="Chen-Min-Tao R."/>
            <person name="Iglesias-Fernandez R."/>
            <person name="Schuster S.C."/>
            <person name="Alonso-Blanco C."/>
            <person name="Roudier F."/>
            <person name="Carbonero P."/>
            <person name="Paz-Ares J."/>
            <person name="Davis S.J."/>
            <person name="Pecinka A."/>
            <person name="Quesneville H."/>
            <person name="Colot V."/>
            <person name="Lysak M.A."/>
            <person name="Weigel D."/>
            <person name="Coupland G."/>
            <person name="Schneeberger K."/>
        </authorList>
    </citation>
    <scope>NUCLEOTIDE SEQUENCE [LARGE SCALE GENOMIC DNA]</scope>
    <source>
        <strain evidence="11">cv. Pajares</strain>
    </source>
</reference>
<dbReference type="InterPro" id="IPR044965">
    <property type="entry name" value="Glyco_hydro_17_plant"/>
</dbReference>
<accession>A0A087GDB0</accession>
<feature type="signal peptide" evidence="9">
    <location>
        <begin position="1"/>
        <end position="21"/>
    </location>
</feature>
<dbReference type="Pfam" id="PF00332">
    <property type="entry name" value="Glyco_hydro_17"/>
    <property type="match status" value="1"/>
</dbReference>
<dbReference type="Gramene" id="KFK27862">
    <property type="protein sequence ID" value="KFK27862"/>
    <property type="gene ID" value="AALP_AA8G438800"/>
</dbReference>
<dbReference type="SUPFAM" id="SSF51445">
    <property type="entry name" value="(Trans)glycosidases"/>
    <property type="match status" value="1"/>
</dbReference>
<feature type="region of interest" description="Disordered" evidence="8">
    <location>
        <begin position="345"/>
        <end position="382"/>
    </location>
</feature>
<dbReference type="GO" id="GO:0005975">
    <property type="term" value="P:carbohydrate metabolic process"/>
    <property type="evidence" value="ECO:0007669"/>
    <property type="project" value="InterPro"/>
</dbReference>